<dbReference type="AlphaFoldDB" id="A0A0G0Z3Q2"/>
<protein>
    <submittedName>
        <fullName evidence="1">Uncharacterized protein</fullName>
    </submittedName>
</protein>
<name>A0A0G0Z3Q2_9BACT</name>
<gene>
    <name evidence="1" type="ORF">UV06_C0001G0094</name>
</gene>
<proteinExistence type="predicted"/>
<dbReference type="Proteomes" id="UP000033854">
    <property type="component" value="Unassembled WGS sequence"/>
</dbReference>
<reference evidence="1 2" key="1">
    <citation type="journal article" date="2015" name="Nature">
        <title>rRNA introns, odd ribosomes, and small enigmatic genomes across a large radiation of phyla.</title>
        <authorList>
            <person name="Brown C.T."/>
            <person name="Hug L.A."/>
            <person name="Thomas B.C."/>
            <person name="Sharon I."/>
            <person name="Castelle C.J."/>
            <person name="Singh A."/>
            <person name="Wilkins M.J."/>
            <person name="Williams K.H."/>
            <person name="Banfield J.F."/>
        </authorList>
    </citation>
    <scope>NUCLEOTIDE SEQUENCE [LARGE SCALE GENOMIC DNA]</scope>
</reference>
<accession>A0A0G0Z3Q2</accession>
<evidence type="ECO:0000313" key="2">
    <source>
        <dbReference type="Proteomes" id="UP000033854"/>
    </source>
</evidence>
<dbReference type="EMBL" id="LCDA01000001">
    <property type="protein sequence ID" value="KKS43360.1"/>
    <property type="molecule type" value="Genomic_DNA"/>
</dbReference>
<organism evidence="1 2">
    <name type="scientific">Candidatus Collierbacteria bacterium GW2011_GWA2_42_17</name>
    <dbReference type="NCBI Taxonomy" id="1618378"/>
    <lineage>
        <taxon>Bacteria</taxon>
        <taxon>Candidatus Collieribacteriota</taxon>
    </lineage>
</organism>
<comment type="caution">
    <text evidence="1">The sequence shown here is derived from an EMBL/GenBank/DDBJ whole genome shotgun (WGS) entry which is preliminary data.</text>
</comment>
<evidence type="ECO:0000313" key="1">
    <source>
        <dbReference type="EMBL" id="KKS43360.1"/>
    </source>
</evidence>
<sequence>MWCPLIAAALISNGGKNSVDQVRGTTFLDCQEFRCQMWDSQRNDCGLKHLTKDRTLLEIKDHLDDISRTLSDIGEDISLLANSN</sequence>